<comment type="caution">
    <text evidence="2">The sequence shown here is derived from an EMBL/GenBank/DDBJ whole genome shotgun (WGS) entry which is preliminary data.</text>
</comment>
<organism evidence="2 3">
    <name type="scientific">Myxococcus llanfairpwllgwyngyllgogerychwyrndrobwllllantysiliogogogochensis</name>
    <dbReference type="NCBI Taxonomy" id="2590453"/>
    <lineage>
        <taxon>Bacteria</taxon>
        <taxon>Pseudomonadati</taxon>
        <taxon>Myxococcota</taxon>
        <taxon>Myxococcia</taxon>
        <taxon>Myxococcales</taxon>
        <taxon>Cystobacterineae</taxon>
        <taxon>Myxococcaceae</taxon>
        <taxon>Myxococcus</taxon>
    </lineage>
</organism>
<dbReference type="EMBL" id="VIFM01000042">
    <property type="protein sequence ID" value="TQF15511.1"/>
    <property type="molecule type" value="Genomic_DNA"/>
</dbReference>
<dbReference type="OrthoDB" id="5383098at2"/>
<accession>A0A540X2L8</accession>
<gene>
    <name evidence="2" type="ORF">FJV41_13340</name>
</gene>
<dbReference type="AlphaFoldDB" id="A0A540X2L8"/>
<keyword evidence="3" id="KW-1185">Reference proteome</keyword>
<dbReference type="Proteomes" id="UP000315369">
    <property type="component" value="Unassembled WGS sequence"/>
</dbReference>
<evidence type="ECO:0008006" key="4">
    <source>
        <dbReference type="Google" id="ProtNLM"/>
    </source>
</evidence>
<sequence>MRLLMFIVLVNGLVPSFGEAVEMAVHYAASGHLAHSIADESDLGESSREHGCGPTEHHCGCCPSQSVIPESLPSPGWAITVKPPKIVGQNQEAAEEVRPRLLRPPISA</sequence>
<evidence type="ECO:0000313" key="2">
    <source>
        <dbReference type="EMBL" id="TQF15511.1"/>
    </source>
</evidence>
<proteinExistence type="predicted"/>
<evidence type="ECO:0000256" key="1">
    <source>
        <dbReference type="SAM" id="MobiDB-lite"/>
    </source>
</evidence>
<evidence type="ECO:0000313" key="3">
    <source>
        <dbReference type="Proteomes" id="UP000315369"/>
    </source>
</evidence>
<protein>
    <recommendedName>
        <fullName evidence="4">DUF2946 domain-containing protein</fullName>
    </recommendedName>
</protein>
<feature type="region of interest" description="Disordered" evidence="1">
    <location>
        <begin position="88"/>
        <end position="108"/>
    </location>
</feature>
<reference evidence="2 3" key="1">
    <citation type="submission" date="2019-06" db="EMBL/GenBank/DDBJ databases">
        <authorList>
            <person name="Livingstone P."/>
            <person name="Whitworth D."/>
        </authorList>
    </citation>
    <scope>NUCLEOTIDE SEQUENCE [LARGE SCALE GENOMIC DNA]</scope>
    <source>
        <strain evidence="2 3">AM401</strain>
    </source>
</reference>
<name>A0A540X2L8_9BACT</name>